<dbReference type="Proteomes" id="UP000595140">
    <property type="component" value="Unassembled WGS sequence"/>
</dbReference>
<keyword evidence="2" id="KW-1185">Reference proteome</keyword>
<reference evidence="1 2" key="1">
    <citation type="submission" date="2018-04" db="EMBL/GenBank/DDBJ databases">
        <authorList>
            <person name="Vogel A."/>
        </authorList>
    </citation>
    <scope>NUCLEOTIDE SEQUENCE [LARGE SCALE GENOMIC DNA]</scope>
</reference>
<gene>
    <name evidence="1" type="ORF">CCAM_LOCUS43170</name>
</gene>
<protein>
    <submittedName>
        <fullName evidence="1">Uncharacterized protein</fullName>
    </submittedName>
</protein>
<evidence type="ECO:0000313" key="2">
    <source>
        <dbReference type="Proteomes" id="UP000595140"/>
    </source>
</evidence>
<organism evidence="1 2">
    <name type="scientific">Cuscuta campestris</name>
    <dbReference type="NCBI Taxonomy" id="132261"/>
    <lineage>
        <taxon>Eukaryota</taxon>
        <taxon>Viridiplantae</taxon>
        <taxon>Streptophyta</taxon>
        <taxon>Embryophyta</taxon>
        <taxon>Tracheophyta</taxon>
        <taxon>Spermatophyta</taxon>
        <taxon>Magnoliopsida</taxon>
        <taxon>eudicotyledons</taxon>
        <taxon>Gunneridae</taxon>
        <taxon>Pentapetalae</taxon>
        <taxon>asterids</taxon>
        <taxon>lamiids</taxon>
        <taxon>Solanales</taxon>
        <taxon>Convolvulaceae</taxon>
        <taxon>Cuscuteae</taxon>
        <taxon>Cuscuta</taxon>
        <taxon>Cuscuta subgen. Grammica</taxon>
        <taxon>Cuscuta sect. Cleistogrammica</taxon>
    </lineage>
</organism>
<dbReference type="AlphaFoldDB" id="A0A484NNG3"/>
<name>A0A484NNG3_9ASTE</name>
<sequence length="69" mass="7016">MTIVGGRQDLDKGEEFEIPEAEDEGVGDAVPAAVISAAGFADPSTCRGGGGALEDVLQLTKGTDLLIQI</sequence>
<accession>A0A484NNG3</accession>
<evidence type="ECO:0000313" key="1">
    <source>
        <dbReference type="EMBL" id="VFR01395.1"/>
    </source>
</evidence>
<proteinExistence type="predicted"/>
<dbReference type="EMBL" id="OOIL02006764">
    <property type="protein sequence ID" value="VFR01395.1"/>
    <property type="molecule type" value="Genomic_DNA"/>
</dbReference>